<accession>A0A6N7ZC62</accession>
<dbReference type="RefSeq" id="WP_154761417.1">
    <property type="nucleotide sequence ID" value="NZ_WMBA01000101.1"/>
</dbReference>
<keyword evidence="2" id="KW-1185">Reference proteome</keyword>
<evidence type="ECO:0000313" key="2">
    <source>
        <dbReference type="Proteomes" id="UP000440096"/>
    </source>
</evidence>
<reference evidence="1 2" key="1">
    <citation type="submission" date="2019-11" db="EMBL/GenBank/DDBJ databases">
        <title>Draft genome of Amycolatopsis RM579.</title>
        <authorList>
            <person name="Duangmal K."/>
            <person name="Mingma R."/>
        </authorList>
    </citation>
    <scope>NUCLEOTIDE SEQUENCE [LARGE SCALE GENOMIC DNA]</scope>
    <source>
        <strain evidence="1 2">RM579</strain>
    </source>
</reference>
<comment type="caution">
    <text evidence="1">The sequence shown here is derived from an EMBL/GenBank/DDBJ whole genome shotgun (WGS) entry which is preliminary data.</text>
</comment>
<gene>
    <name evidence="1" type="ORF">GKO32_36135</name>
</gene>
<evidence type="ECO:0000313" key="1">
    <source>
        <dbReference type="EMBL" id="MTD59374.1"/>
    </source>
</evidence>
<proteinExistence type="predicted"/>
<sequence length="56" mass="6348">MTTHADNRFESYAQQALNPAHEVKPFGPKTGLELAAMTRTLFLRVLNRAPFRHQPA</sequence>
<name>A0A6N7ZC62_9PSEU</name>
<organism evidence="1 2">
    <name type="scientific">Amycolatopsis pithecellobii</name>
    <dbReference type="NCBI Taxonomy" id="664692"/>
    <lineage>
        <taxon>Bacteria</taxon>
        <taxon>Bacillati</taxon>
        <taxon>Actinomycetota</taxon>
        <taxon>Actinomycetes</taxon>
        <taxon>Pseudonocardiales</taxon>
        <taxon>Pseudonocardiaceae</taxon>
        <taxon>Amycolatopsis</taxon>
    </lineage>
</organism>
<dbReference type="OrthoDB" id="3435058at2"/>
<dbReference type="AlphaFoldDB" id="A0A6N7ZC62"/>
<protein>
    <submittedName>
        <fullName evidence="1">Uncharacterized protein</fullName>
    </submittedName>
</protein>
<dbReference type="EMBL" id="WMBA01000101">
    <property type="protein sequence ID" value="MTD59374.1"/>
    <property type="molecule type" value="Genomic_DNA"/>
</dbReference>
<dbReference type="Proteomes" id="UP000440096">
    <property type="component" value="Unassembled WGS sequence"/>
</dbReference>